<accession>A0ABR8XT15</accession>
<dbReference type="NCBIfam" id="NF033551">
    <property type="entry name" value="transpos_IS1182"/>
    <property type="match status" value="1"/>
</dbReference>
<evidence type="ECO:0000259" key="3">
    <source>
        <dbReference type="Pfam" id="PF13751"/>
    </source>
</evidence>
<dbReference type="Pfam" id="PF05598">
    <property type="entry name" value="DUF772"/>
    <property type="match status" value="1"/>
</dbReference>
<keyword evidence="5" id="KW-1185">Reference proteome</keyword>
<evidence type="ECO:0000313" key="5">
    <source>
        <dbReference type="Proteomes" id="UP000600565"/>
    </source>
</evidence>
<dbReference type="Pfam" id="PF13751">
    <property type="entry name" value="DDE_Tnp_1_6"/>
    <property type="match status" value="1"/>
</dbReference>
<evidence type="ECO:0000259" key="2">
    <source>
        <dbReference type="Pfam" id="PF13612"/>
    </source>
</evidence>
<comment type="caution">
    <text evidence="4">The sequence shown here is derived from an EMBL/GenBank/DDBJ whole genome shotgun (WGS) entry which is preliminary data.</text>
</comment>
<dbReference type="Proteomes" id="UP000600565">
    <property type="component" value="Unassembled WGS sequence"/>
</dbReference>
<dbReference type="PANTHER" id="PTHR33408:SF2">
    <property type="entry name" value="TRANSPOSASE DDE DOMAIN-CONTAINING PROTEIN"/>
    <property type="match status" value="1"/>
</dbReference>
<gene>
    <name evidence="4" type="ORF">H9632_18665</name>
</gene>
<evidence type="ECO:0000259" key="1">
    <source>
        <dbReference type="Pfam" id="PF05598"/>
    </source>
</evidence>
<dbReference type="InterPro" id="IPR025668">
    <property type="entry name" value="Tnp_DDE_dom"/>
</dbReference>
<feature type="domain" description="Transposase DDE" evidence="3">
    <location>
        <begin position="355"/>
        <end position="478"/>
    </location>
</feature>
<dbReference type="EMBL" id="JACSPW010000041">
    <property type="protein sequence ID" value="MBD8035080.1"/>
    <property type="molecule type" value="Genomic_DNA"/>
</dbReference>
<dbReference type="InterPro" id="IPR047629">
    <property type="entry name" value="IS1182_transpos"/>
</dbReference>
<dbReference type="RefSeq" id="WP_191705556.1">
    <property type="nucleotide sequence ID" value="NZ_JACSPW010000041.1"/>
</dbReference>
<feature type="domain" description="Transposase DDE" evidence="2">
    <location>
        <begin position="250"/>
        <end position="331"/>
    </location>
</feature>
<dbReference type="InterPro" id="IPR008490">
    <property type="entry name" value="Transposase_InsH_N"/>
</dbReference>
<dbReference type="Pfam" id="PF13612">
    <property type="entry name" value="DDE_Tnp_1_3"/>
    <property type="match status" value="1"/>
</dbReference>
<organism evidence="4 5">
    <name type="scientific">Solibacillus merdavium</name>
    <dbReference type="NCBI Taxonomy" id="2762218"/>
    <lineage>
        <taxon>Bacteria</taxon>
        <taxon>Bacillati</taxon>
        <taxon>Bacillota</taxon>
        <taxon>Bacilli</taxon>
        <taxon>Bacillales</taxon>
        <taxon>Caryophanaceae</taxon>
        <taxon>Solibacillus</taxon>
    </lineage>
</organism>
<name>A0ABR8XT15_9BACL</name>
<proteinExistence type="predicted"/>
<sequence length="486" mass="55515">MISKQETMNLSPYMALYDVLIPKDNLLRQINELVDFSFILEELQSKYCLDNGRNAIPPIRMFKYLLLKAIHDLSDADLVERSKYDLSFKYFLDMAPEEDVIDSSSLTKFRRLRLQDMALLDLLIEKTVEIALEKGLLLSKMIMVDATHTKARYNQKSPKEFLQEKSKNVRKAVYQLNEDMVGKFPTKPTSNEIEEELDYCRQIVKVVETQSKVSEIPAVKEKLNVLKEVIDDYENQLSFSNDPDARVGHKAADSAFFGFKTHLAMSDERIITAAVITTGEKSDGNYLQELIEKSQKAGMEFDKVIGDTAYSGKENLAYTKEENIQLISKLNPVITNGNGQRKVAFDYNKDASMFVCPAGHLAIRKARTGKKQVNENQKMTYYFDTEKCKICPMREGCYKEGAKSKTYSVTIQSQTHQEQAAFQETETFKELAKNRYKIEPKNSELKNPHGFKTAKSAGLFGMEIQGATTIFVVNLKRILKLMSEKE</sequence>
<feature type="domain" description="Transposase InsH N-terminal" evidence="1">
    <location>
        <begin position="18"/>
        <end position="111"/>
    </location>
</feature>
<evidence type="ECO:0000313" key="4">
    <source>
        <dbReference type="EMBL" id="MBD8035080.1"/>
    </source>
</evidence>
<dbReference type="PANTHER" id="PTHR33408">
    <property type="entry name" value="TRANSPOSASE"/>
    <property type="match status" value="1"/>
</dbReference>
<reference evidence="4 5" key="1">
    <citation type="submission" date="2020-08" db="EMBL/GenBank/DDBJ databases">
        <title>A Genomic Blueprint of the Chicken Gut Microbiome.</title>
        <authorList>
            <person name="Gilroy R."/>
            <person name="Ravi A."/>
            <person name="Getino M."/>
            <person name="Pursley I."/>
            <person name="Horton D.L."/>
            <person name="Alikhan N.-F."/>
            <person name="Baker D."/>
            <person name="Gharbi K."/>
            <person name="Hall N."/>
            <person name="Watson M."/>
            <person name="Adriaenssens E.M."/>
            <person name="Foster-Nyarko E."/>
            <person name="Jarju S."/>
            <person name="Secka A."/>
            <person name="Antonio M."/>
            <person name="Oren A."/>
            <person name="Chaudhuri R."/>
            <person name="La Ragione R.M."/>
            <person name="Hildebrand F."/>
            <person name="Pallen M.J."/>
        </authorList>
    </citation>
    <scope>NUCLEOTIDE SEQUENCE [LARGE SCALE GENOMIC DNA]</scope>
    <source>
        <strain evidence="4 5">Sa1YVA6</strain>
    </source>
</reference>
<protein>
    <submittedName>
        <fullName evidence="4">IS1182 family transposase</fullName>
    </submittedName>
</protein>